<dbReference type="SUPFAM" id="SSF56003">
    <property type="entry name" value="Molybdenum cofactor-binding domain"/>
    <property type="match status" value="1"/>
</dbReference>
<sequence>FSHANYKAGFLPDGKINALEVDFHLNGGFSNDYSADIAETATLLMDSCYHLENVRIHGLCLKTNLGSNTSTRGFGKPQASAVMETVMDHGASVLALDSNLLRRRNLYQKGDRTITRTEIRDDVMATCWDRAVERSGYETLKAEVDDFNRSHKYTKRGIAVAGSKGNMGFIKTDDINRGLALIHVQRDATVSVNHSGIEMGQGINTRMAQVTADALGVSVENVEVTDTQSSLIPNTPPTSMVSTDLCGEAILKACAKLNDTLSACEGTFEQKVH</sequence>
<feature type="domain" description="Aldehyde oxidase/xanthine dehydrogenase second molybdopterin binding" evidence="2">
    <location>
        <begin position="131"/>
        <end position="264"/>
    </location>
</feature>
<dbReference type="AlphaFoldDB" id="X1E198"/>
<comment type="caution">
    <text evidence="3">The sequence shown here is derived from an EMBL/GenBank/DDBJ whole genome shotgun (WGS) entry which is preliminary data.</text>
</comment>
<evidence type="ECO:0000259" key="2">
    <source>
        <dbReference type="Pfam" id="PF20256"/>
    </source>
</evidence>
<protein>
    <submittedName>
        <fullName evidence="3">Uncharacterized protein</fullName>
    </submittedName>
</protein>
<dbReference type="Pfam" id="PF20256">
    <property type="entry name" value="MoCoBD_2"/>
    <property type="match status" value="1"/>
</dbReference>
<dbReference type="Gene3D" id="3.30.365.10">
    <property type="entry name" value="Aldehyde oxidase/xanthine dehydrogenase, molybdopterin binding domain"/>
    <property type="match status" value="2"/>
</dbReference>
<dbReference type="InterPro" id="IPR046867">
    <property type="entry name" value="AldOxase/xan_DH_MoCoBD2"/>
</dbReference>
<evidence type="ECO:0000259" key="1">
    <source>
        <dbReference type="Pfam" id="PF02738"/>
    </source>
</evidence>
<feature type="domain" description="Aldehyde oxidase/xanthine dehydrogenase first molybdopterin binding" evidence="1">
    <location>
        <begin position="3"/>
        <end position="106"/>
    </location>
</feature>
<dbReference type="PANTHER" id="PTHR11908">
    <property type="entry name" value="XANTHINE DEHYDROGENASE"/>
    <property type="match status" value="1"/>
</dbReference>
<dbReference type="EMBL" id="BART01028211">
    <property type="protein sequence ID" value="GAH02438.1"/>
    <property type="molecule type" value="Genomic_DNA"/>
</dbReference>
<organism evidence="3">
    <name type="scientific">marine sediment metagenome</name>
    <dbReference type="NCBI Taxonomy" id="412755"/>
    <lineage>
        <taxon>unclassified sequences</taxon>
        <taxon>metagenomes</taxon>
        <taxon>ecological metagenomes</taxon>
    </lineage>
</organism>
<dbReference type="Pfam" id="PF02738">
    <property type="entry name" value="MoCoBD_1"/>
    <property type="match status" value="1"/>
</dbReference>
<accession>X1E198</accession>
<dbReference type="InterPro" id="IPR008274">
    <property type="entry name" value="AldOxase/xan_DH_MoCoBD1"/>
</dbReference>
<reference evidence="3" key="1">
    <citation type="journal article" date="2014" name="Front. Microbiol.">
        <title>High frequency of phylogenetically diverse reductive dehalogenase-homologous genes in deep subseafloor sedimentary metagenomes.</title>
        <authorList>
            <person name="Kawai M."/>
            <person name="Futagami T."/>
            <person name="Toyoda A."/>
            <person name="Takaki Y."/>
            <person name="Nishi S."/>
            <person name="Hori S."/>
            <person name="Arai W."/>
            <person name="Tsubouchi T."/>
            <person name="Morono Y."/>
            <person name="Uchiyama I."/>
            <person name="Ito T."/>
            <person name="Fujiyama A."/>
            <person name="Inagaki F."/>
            <person name="Takami H."/>
        </authorList>
    </citation>
    <scope>NUCLEOTIDE SEQUENCE</scope>
    <source>
        <strain evidence="3">Expedition CK06-06</strain>
    </source>
</reference>
<feature type="non-terminal residue" evidence="3">
    <location>
        <position position="273"/>
    </location>
</feature>
<dbReference type="PANTHER" id="PTHR11908:SF139">
    <property type="entry name" value="XANTHINE DEHYDROGENASE-RELATED"/>
    <property type="match status" value="1"/>
</dbReference>
<dbReference type="InterPro" id="IPR016208">
    <property type="entry name" value="Ald_Oxase/xanthine_DH-like"/>
</dbReference>
<dbReference type="InterPro" id="IPR037165">
    <property type="entry name" value="AldOxase/xan_DH_Mopterin-bd_sf"/>
</dbReference>
<dbReference type="GO" id="GO:0016491">
    <property type="term" value="F:oxidoreductase activity"/>
    <property type="evidence" value="ECO:0007669"/>
    <property type="project" value="InterPro"/>
</dbReference>
<evidence type="ECO:0000313" key="3">
    <source>
        <dbReference type="EMBL" id="GAH02438.1"/>
    </source>
</evidence>
<dbReference type="GO" id="GO:0005506">
    <property type="term" value="F:iron ion binding"/>
    <property type="evidence" value="ECO:0007669"/>
    <property type="project" value="InterPro"/>
</dbReference>
<feature type="non-terminal residue" evidence="3">
    <location>
        <position position="1"/>
    </location>
</feature>
<gene>
    <name evidence="3" type="ORF">S01H4_49807</name>
</gene>
<name>X1E198_9ZZZZ</name>
<proteinExistence type="predicted"/>